<proteinExistence type="predicted"/>
<comment type="caution">
    <text evidence="7">The sequence shown here is derived from an EMBL/GenBank/DDBJ whole genome shotgun (WGS) entry which is preliminary data.</text>
</comment>
<dbReference type="EMBL" id="JADINH010000029">
    <property type="protein sequence ID" value="MBO8415113.1"/>
    <property type="molecule type" value="Genomic_DNA"/>
</dbReference>
<dbReference type="InterPro" id="IPR037285">
    <property type="entry name" value="TM0693-like_sf"/>
</dbReference>
<keyword evidence="2" id="KW-0963">Cytoplasm</keyword>
<sequence length="107" mass="12360">MSDEIISRLTELENALVEALEQEDFETAEQLTAQRQNLLKEFVDKVHSTDDEGQKAELEAFGSALKEHYAQMSESLTEKRDAVRKELMQLHHNQAGAQAYRQVRRTR</sequence>
<evidence type="ECO:0000256" key="6">
    <source>
        <dbReference type="SAM" id="Coils"/>
    </source>
</evidence>
<evidence type="ECO:0000256" key="2">
    <source>
        <dbReference type="ARBA" id="ARBA00022490"/>
    </source>
</evidence>
<protein>
    <recommendedName>
        <fullName evidence="5">Flagellar protein FliT</fullName>
    </recommendedName>
</protein>
<organism evidence="7 8">
    <name type="scientific">Candidatus Avisuccinivibrio stercorigallinarum</name>
    <dbReference type="NCBI Taxonomy" id="2840704"/>
    <lineage>
        <taxon>Bacteria</taxon>
        <taxon>Pseudomonadati</taxon>
        <taxon>Pseudomonadota</taxon>
        <taxon>Gammaproteobacteria</taxon>
        <taxon>Aeromonadales</taxon>
        <taxon>Succinivibrionaceae</taxon>
        <taxon>Succinivibrionaceae incertae sedis</taxon>
        <taxon>Candidatus Avisuccinivibrio</taxon>
    </lineage>
</organism>
<keyword evidence="3" id="KW-1005">Bacterial flagellum biogenesis</keyword>
<keyword evidence="7" id="KW-0966">Cell projection</keyword>
<evidence type="ECO:0000313" key="7">
    <source>
        <dbReference type="EMBL" id="MBO8415113.1"/>
    </source>
</evidence>
<dbReference type="AlphaFoldDB" id="A0A9D9DB20"/>
<keyword evidence="7" id="KW-0282">Flagellum</keyword>
<dbReference type="Pfam" id="PF05400">
    <property type="entry name" value="FliT"/>
    <property type="match status" value="1"/>
</dbReference>
<evidence type="ECO:0000256" key="5">
    <source>
        <dbReference type="ARBA" id="ARBA00093797"/>
    </source>
</evidence>
<dbReference type="GO" id="GO:0044781">
    <property type="term" value="P:bacterial-type flagellum organization"/>
    <property type="evidence" value="ECO:0007669"/>
    <property type="project" value="UniProtKB-KW"/>
</dbReference>
<name>A0A9D9DB20_9GAMM</name>
<dbReference type="Proteomes" id="UP000823631">
    <property type="component" value="Unassembled WGS sequence"/>
</dbReference>
<keyword evidence="6" id="KW-0175">Coiled coil</keyword>
<evidence type="ECO:0000256" key="3">
    <source>
        <dbReference type="ARBA" id="ARBA00022795"/>
    </source>
</evidence>
<reference evidence="7" key="2">
    <citation type="journal article" date="2021" name="PeerJ">
        <title>Extensive microbial diversity within the chicken gut microbiome revealed by metagenomics and culture.</title>
        <authorList>
            <person name="Gilroy R."/>
            <person name="Ravi A."/>
            <person name="Getino M."/>
            <person name="Pursley I."/>
            <person name="Horton D.L."/>
            <person name="Alikhan N.F."/>
            <person name="Baker D."/>
            <person name="Gharbi K."/>
            <person name="Hall N."/>
            <person name="Watson M."/>
            <person name="Adriaenssens E.M."/>
            <person name="Foster-Nyarko E."/>
            <person name="Jarju S."/>
            <person name="Secka A."/>
            <person name="Antonio M."/>
            <person name="Oren A."/>
            <person name="Chaudhuri R.R."/>
            <person name="La Ragione R."/>
            <person name="Hildebrand F."/>
            <person name="Pallen M.J."/>
        </authorList>
    </citation>
    <scope>NUCLEOTIDE SEQUENCE</scope>
    <source>
        <strain evidence="7">17213</strain>
    </source>
</reference>
<dbReference type="InterPro" id="IPR008622">
    <property type="entry name" value="FliT"/>
</dbReference>
<evidence type="ECO:0000256" key="4">
    <source>
        <dbReference type="ARBA" id="ARBA00023186"/>
    </source>
</evidence>
<reference evidence="7" key="1">
    <citation type="submission" date="2020-10" db="EMBL/GenBank/DDBJ databases">
        <authorList>
            <person name="Gilroy R."/>
        </authorList>
    </citation>
    <scope>NUCLEOTIDE SEQUENCE</scope>
    <source>
        <strain evidence="7">17213</strain>
    </source>
</reference>
<gene>
    <name evidence="7" type="primary">fliT</name>
    <name evidence="7" type="ORF">IAB19_01875</name>
</gene>
<comment type="subcellular location">
    <subcellularLocation>
        <location evidence="1">Cytoplasm</location>
        <location evidence="1">Cytosol</location>
    </subcellularLocation>
</comment>
<evidence type="ECO:0000256" key="1">
    <source>
        <dbReference type="ARBA" id="ARBA00004514"/>
    </source>
</evidence>
<evidence type="ECO:0000313" key="8">
    <source>
        <dbReference type="Proteomes" id="UP000823631"/>
    </source>
</evidence>
<accession>A0A9D9DB20</accession>
<dbReference type="SUPFAM" id="SSF140560">
    <property type="entry name" value="TM0693-like"/>
    <property type="match status" value="1"/>
</dbReference>
<feature type="coiled-coil region" evidence="6">
    <location>
        <begin position="2"/>
        <end position="29"/>
    </location>
</feature>
<keyword evidence="7" id="KW-0969">Cilium</keyword>
<keyword evidence="4" id="KW-0143">Chaperone</keyword>